<evidence type="ECO:0000313" key="4">
    <source>
        <dbReference type="Proteomes" id="UP000246004"/>
    </source>
</evidence>
<reference evidence="1 3" key="2">
    <citation type="journal article" date="2017" name="BMC Genomics">
        <title>Genomic analysis of methanogenic archaea reveals a shift towards energy conservation.</title>
        <authorList>
            <person name="Gilmore S.P."/>
            <person name="Henske J.K."/>
            <person name="Sexton J.A."/>
            <person name="Solomon K.V."/>
            <person name="Seppala S."/>
            <person name="Yoo J.I."/>
            <person name="Huyett L.M."/>
            <person name="Pressman A."/>
            <person name="Cogan J.Z."/>
            <person name="Kivenson V."/>
            <person name="Peng X."/>
            <person name="Tan Y."/>
            <person name="Valentine D.L."/>
            <person name="O'Malley M.A."/>
        </authorList>
    </citation>
    <scope>NUCLEOTIDE SEQUENCE [LARGE SCALE GENOMIC DNA]</scope>
    <source>
        <strain evidence="1 3">1R-7</strain>
    </source>
</reference>
<proteinExistence type="predicted"/>
<accession>A0A2A2HFP4</accession>
<dbReference type="InterPro" id="IPR009060">
    <property type="entry name" value="UBA-like_sf"/>
</dbReference>
<dbReference type="Proteomes" id="UP000217528">
    <property type="component" value="Unassembled WGS sequence"/>
</dbReference>
<dbReference type="InterPro" id="IPR017671">
    <property type="entry name" value="Methan_mark_9"/>
</dbReference>
<dbReference type="OrthoDB" id="145053at2157"/>
<dbReference type="AlphaFoldDB" id="A0A2A2HFP4"/>
<keyword evidence="3" id="KW-1185">Reference proteome</keyword>
<organism evidence="1 3">
    <name type="scientific">Methanosphaera cuniculi</name>
    <dbReference type="NCBI Taxonomy" id="1077256"/>
    <lineage>
        <taxon>Archaea</taxon>
        <taxon>Methanobacteriati</taxon>
        <taxon>Methanobacteriota</taxon>
        <taxon>Methanomada group</taxon>
        <taxon>Methanobacteria</taxon>
        <taxon>Methanobacteriales</taxon>
        <taxon>Methanobacteriaceae</taxon>
        <taxon>Methanosphaera</taxon>
    </lineage>
</organism>
<evidence type="ECO:0000313" key="2">
    <source>
        <dbReference type="EMBL" id="PWL08258.1"/>
    </source>
</evidence>
<dbReference type="EMBL" id="LWMS01000020">
    <property type="protein sequence ID" value="PWL08258.1"/>
    <property type="molecule type" value="Genomic_DNA"/>
</dbReference>
<evidence type="ECO:0000313" key="3">
    <source>
        <dbReference type="Proteomes" id="UP000217528"/>
    </source>
</evidence>
<dbReference type="RefSeq" id="WP_095607825.1">
    <property type="nucleotide sequence ID" value="NZ_CAUHCB010000009.1"/>
</dbReference>
<protein>
    <submittedName>
        <fullName evidence="1">Metal-binding transcription factor</fullName>
    </submittedName>
</protein>
<gene>
    <name evidence="1" type="ORF">ASJ82_02990</name>
    <name evidence="2" type="ORF">MSCUN_06940</name>
</gene>
<sequence length="160" mass="17486">MAWEDAPAHVCKGGDARGLAFCCPPVKPCPVHNKLAEIGLSPQDFIELKEEFGKKTELGGGPNTCFGSLVWCCKASKPCPLRDSQLQALGISHDRYMDLKKQLADEILAKSNVNTIKYSDEDIAKLAETFNIPQSEAKEALETAGNDLKTAIKNLRLKNL</sequence>
<name>A0A2A2HFP4_9EURY</name>
<evidence type="ECO:0000313" key="1">
    <source>
        <dbReference type="EMBL" id="PAV08175.1"/>
    </source>
</evidence>
<reference evidence="2 4" key="1">
    <citation type="submission" date="2016-04" db="EMBL/GenBank/DDBJ databases">
        <title>Genome sequence of Methanosphaera cuniculi DSM 4103.</title>
        <authorList>
            <person name="Poehlein A."/>
            <person name="Seedorf H."/>
            <person name="Daniel R."/>
        </authorList>
    </citation>
    <scope>NUCLEOTIDE SEQUENCE [LARGE SCALE GENOMIC DNA]</scope>
    <source>
        <strain evidence="2 4">DSM 4103</strain>
    </source>
</reference>
<dbReference type="EMBL" id="LMVN01000001">
    <property type="protein sequence ID" value="PAV08175.1"/>
    <property type="molecule type" value="Genomic_DNA"/>
</dbReference>
<dbReference type="Gene3D" id="1.10.8.10">
    <property type="entry name" value="DNA helicase RuvA subunit, C-terminal domain"/>
    <property type="match status" value="1"/>
</dbReference>
<dbReference type="SUPFAM" id="SSF46934">
    <property type="entry name" value="UBA-like"/>
    <property type="match status" value="1"/>
</dbReference>
<comment type="caution">
    <text evidence="1">The sequence shown here is derived from an EMBL/GenBank/DDBJ whole genome shotgun (WGS) entry which is preliminary data.</text>
</comment>
<dbReference type="Proteomes" id="UP000246004">
    <property type="component" value="Unassembled WGS sequence"/>
</dbReference>
<dbReference type="NCBIfam" id="TIGR03277">
    <property type="entry name" value="methan_mark_9"/>
    <property type="match status" value="1"/>
</dbReference>